<comment type="pathway">
    <text evidence="13">Amino-acid biosynthesis; L-isoleucine biosynthesis; L-isoleucine from 2-oxobutanoate: step 3/4.</text>
</comment>
<evidence type="ECO:0000259" key="18">
    <source>
        <dbReference type="Pfam" id="PF00920"/>
    </source>
</evidence>
<comment type="cofactor">
    <cofactor evidence="1">
        <name>Mg(2+)</name>
        <dbReference type="ChEBI" id="CHEBI:18420"/>
    </cofactor>
</comment>
<dbReference type="AlphaFoldDB" id="A0A9P7BVN0"/>
<feature type="domain" description="Dihydroxy-acid/6-phosphogluconate dehydratase C-terminal" evidence="19">
    <location>
        <begin position="393"/>
        <end position="582"/>
    </location>
</feature>
<dbReference type="InterPro" id="IPR056740">
    <property type="entry name" value="ILV_EDD_C"/>
</dbReference>
<evidence type="ECO:0000256" key="7">
    <source>
        <dbReference type="ARBA" id="ARBA00023004"/>
    </source>
</evidence>
<name>A0A9P7BVN0_RHIOR</name>
<dbReference type="Gene3D" id="3.50.30.80">
    <property type="entry name" value="IlvD/EDD C-terminal domain-like"/>
    <property type="match status" value="1"/>
</dbReference>
<dbReference type="Proteomes" id="UP000716291">
    <property type="component" value="Unassembled WGS sequence"/>
</dbReference>
<keyword evidence="6" id="KW-0460">Magnesium</keyword>
<dbReference type="EC" id="4.2.1.9" evidence="14"/>
<evidence type="ECO:0000256" key="10">
    <source>
        <dbReference type="ARBA" id="ARBA00023304"/>
    </source>
</evidence>
<evidence type="ECO:0000256" key="12">
    <source>
        <dbReference type="ARBA" id="ARBA00029436"/>
    </source>
</evidence>
<dbReference type="GO" id="GO:0009082">
    <property type="term" value="P:branched-chain amino acid biosynthetic process"/>
    <property type="evidence" value="ECO:0007669"/>
    <property type="project" value="UniProtKB-KW"/>
</dbReference>
<keyword evidence="10" id="KW-0100">Branched-chain amino acid biosynthesis</keyword>
<keyword evidence="4" id="KW-0001">2Fe-2S</keyword>
<dbReference type="GO" id="GO:0004160">
    <property type="term" value="F:dihydroxy-acid dehydratase activity"/>
    <property type="evidence" value="ECO:0007669"/>
    <property type="project" value="UniProtKB-EC"/>
</dbReference>
<evidence type="ECO:0000313" key="21">
    <source>
        <dbReference type="Proteomes" id="UP000716291"/>
    </source>
</evidence>
<comment type="catalytic activity">
    <reaction evidence="11">
        <text>(2R)-2,3-dihydroxy-3-methylbutanoate = 3-methyl-2-oxobutanoate + H2O</text>
        <dbReference type="Rhea" id="RHEA:24809"/>
        <dbReference type="ChEBI" id="CHEBI:11851"/>
        <dbReference type="ChEBI" id="CHEBI:15377"/>
        <dbReference type="ChEBI" id="CHEBI:49072"/>
        <dbReference type="EC" id="4.2.1.9"/>
    </reaction>
    <physiologicalReaction direction="left-to-right" evidence="11">
        <dbReference type="Rhea" id="RHEA:24810"/>
    </physiologicalReaction>
</comment>
<accession>A0A9P7BVN0</accession>
<proteinExistence type="inferred from homology"/>
<dbReference type="SUPFAM" id="SSF52016">
    <property type="entry name" value="LeuD/IlvD-like"/>
    <property type="match status" value="1"/>
</dbReference>
<feature type="compositionally biased region" description="Basic and acidic residues" evidence="17">
    <location>
        <begin position="8"/>
        <end position="21"/>
    </location>
</feature>
<organism evidence="20 21">
    <name type="scientific">Rhizopus oryzae</name>
    <name type="common">Mucormycosis agent</name>
    <name type="synonym">Rhizopus arrhizus var. delemar</name>
    <dbReference type="NCBI Taxonomy" id="64495"/>
    <lineage>
        <taxon>Eukaryota</taxon>
        <taxon>Fungi</taxon>
        <taxon>Fungi incertae sedis</taxon>
        <taxon>Mucoromycota</taxon>
        <taxon>Mucoromycotina</taxon>
        <taxon>Mucoromycetes</taxon>
        <taxon>Mucorales</taxon>
        <taxon>Mucorineae</taxon>
        <taxon>Rhizopodaceae</taxon>
        <taxon>Rhizopus</taxon>
    </lineage>
</organism>
<comment type="similarity">
    <text evidence="2">Belongs to the IlvD/Edd family.</text>
</comment>
<dbReference type="Pfam" id="PF00920">
    <property type="entry name" value="ILVD_EDD_N"/>
    <property type="match status" value="1"/>
</dbReference>
<evidence type="ECO:0000256" key="17">
    <source>
        <dbReference type="SAM" id="MobiDB-lite"/>
    </source>
</evidence>
<dbReference type="GO" id="GO:0051537">
    <property type="term" value="F:2 iron, 2 sulfur cluster binding"/>
    <property type="evidence" value="ECO:0007669"/>
    <property type="project" value="UniProtKB-KW"/>
</dbReference>
<evidence type="ECO:0000256" key="8">
    <source>
        <dbReference type="ARBA" id="ARBA00023014"/>
    </source>
</evidence>
<keyword evidence="3" id="KW-0028">Amino-acid biosynthesis</keyword>
<dbReference type="InterPro" id="IPR050165">
    <property type="entry name" value="DHAD_IlvD/Edd"/>
</dbReference>
<dbReference type="GO" id="GO:0008652">
    <property type="term" value="P:amino acid biosynthetic process"/>
    <property type="evidence" value="ECO:0007669"/>
    <property type="project" value="UniProtKB-KW"/>
</dbReference>
<comment type="cofactor">
    <cofactor evidence="15">
        <name>[2Fe-2S] cluster</name>
        <dbReference type="ChEBI" id="CHEBI:190135"/>
    </cofactor>
</comment>
<feature type="domain" description="Dihydroxy-acid/6-phosphogluconate dehydratase N-terminal" evidence="18">
    <location>
        <begin position="59"/>
        <end position="381"/>
    </location>
</feature>
<keyword evidence="5" id="KW-0479">Metal-binding</keyword>
<dbReference type="InterPro" id="IPR020558">
    <property type="entry name" value="DiOHA_6PGluconate_deHydtase_CS"/>
</dbReference>
<dbReference type="GO" id="GO:0046872">
    <property type="term" value="F:metal ion binding"/>
    <property type="evidence" value="ECO:0007669"/>
    <property type="project" value="UniProtKB-KW"/>
</dbReference>
<comment type="caution">
    <text evidence="20">The sequence shown here is derived from an EMBL/GenBank/DDBJ whole genome shotgun (WGS) entry which is preliminary data.</text>
</comment>
<dbReference type="HAMAP" id="MF_00012">
    <property type="entry name" value="IlvD"/>
    <property type="match status" value="1"/>
</dbReference>
<dbReference type="FunFam" id="3.50.30.80:FF:000001">
    <property type="entry name" value="Dihydroxy-acid dehydratase"/>
    <property type="match status" value="1"/>
</dbReference>
<dbReference type="InterPro" id="IPR004404">
    <property type="entry name" value="DihydroxyA_deHydtase"/>
</dbReference>
<dbReference type="PANTHER" id="PTHR21000:SF5">
    <property type="entry name" value="DIHYDROXY-ACID DEHYDRATASE, MITOCHONDRIAL"/>
    <property type="match status" value="1"/>
</dbReference>
<evidence type="ECO:0000256" key="1">
    <source>
        <dbReference type="ARBA" id="ARBA00001946"/>
    </source>
</evidence>
<comment type="pathway">
    <text evidence="12">Amino-acid biosynthesis; L-valine biosynthesis; L-valine from pyruvate: step 3/4.</text>
</comment>
<dbReference type="EMBL" id="JAANQT010000286">
    <property type="protein sequence ID" value="KAG1312399.1"/>
    <property type="molecule type" value="Genomic_DNA"/>
</dbReference>
<dbReference type="InterPro" id="IPR000581">
    <property type="entry name" value="ILV_EDD_N"/>
</dbReference>
<protein>
    <recommendedName>
        <fullName evidence="14">dihydroxy-acid dehydratase</fullName>
        <ecNumber evidence="14">4.2.1.9</ecNumber>
    </recommendedName>
</protein>
<evidence type="ECO:0000256" key="9">
    <source>
        <dbReference type="ARBA" id="ARBA00023239"/>
    </source>
</evidence>
<evidence type="ECO:0000256" key="5">
    <source>
        <dbReference type="ARBA" id="ARBA00022723"/>
    </source>
</evidence>
<dbReference type="SUPFAM" id="SSF143975">
    <property type="entry name" value="IlvD/EDD N-terminal domain-like"/>
    <property type="match status" value="1"/>
</dbReference>
<evidence type="ECO:0000256" key="2">
    <source>
        <dbReference type="ARBA" id="ARBA00006486"/>
    </source>
</evidence>
<dbReference type="Pfam" id="PF24877">
    <property type="entry name" value="ILV_EDD_C"/>
    <property type="match status" value="1"/>
</dbReference>
<dbReference type="OrthoDB" id="3851628at2759"/>
<evidence type="ECO:0000256" key="16">
    <source>
        <dbReference type="ARBA" id="ARBA00052865"/>
    </source>
</evidence>
<evidence type="ECO:0000256" key="15">
    <source>
        <dbReference type="ARBA" id="ARBA00034078"/>
    </source>
</evidence>
<dbReference type="NCBIfam" id="TIGR00110">
    <property type="entry name" value="ilvD"/>
    <property type="match status" value="1"/>
</dbReference>
<evidence type="ECO:0000256" key="13">
    <source>
        <dbReference type="ARBA" id="ARBA00029437"/>
    </source>
</evidence>
<evidence type="ECO:0000256" key="3">
    <source>
        <dbReference type="ARBA" id="ARBA00022605"/>
    </source>
</evidence>
<comment type="catalytic activity">
    <reaction evidence="16">
        <text>(2R,3R)-2,3-dihydroxy-3-methylpentanoate = (S)-3-methyl-2-oxopentanoate + H2O</text>
        <dbReference type="Rhea" id="RHEA:27694"/>
        <dbReference type="ChEBI" id="CHEBI:15377"/>
        <dbReference type="ChEBI" id="CHEBI:35146"/>
        <dbReference type="ChEBI" id="CHEBI:49258"/>
        <dbReference type="EC" id="4.2.1.9"/>
    </reaction>
    <physiologicalReaction direction="left-to-right" evidence="16">
        <dbReference type="Rhea" id="RHEA:27695"/>
    </physiologicalReaction>
</comment>
<evidence type="ECO:0000313" key="20">
    <source>
        <dbReference type="EMBL" id="KAG1312399.1"/>
    </source>
</evidence>
<dbReference type="InterPro" id="IPR042096">
    <property type="entry name" value="Dihydro-acid_dehy_C"/>
</dbReference>
<keyword evidence="7" id="KW-0408">Iron</keyword>
<evidence type="ECO:0000256" key="14">
    <source>
        <dbReference type="ARBA" id="ARBA00029490"/>
    </source>
</evidence>
<evidence type="ECO:0000256" key="4">
    <source>
        <dbReference type="ARBA" id="ARBA00022714"/>
    </source>
</evidence>
<keyword evidence="21" id="KW-1185">Reference proteome</keyword>
<reference evidence="20" key="1">
    <citation type="journal article" date="2020" name="Microb. Genom.">
        <title>Genetic diversity of clinical and environmental Mucorales isolates obtained from an investigation of mucormycosis cases among solid organ transplant recipients.</title>
        <authorList>
            <person name="Nguyen M.H."/>
            <person name="Kaul D."/>
            <person name="Muto C."/>
            <person name="Cheng S.J."/>
            <person name="Richter R.A."/>
            <person name="Bruno V.M."/>
            <person name="Liu G."/>
            <person name="Beyhan S."/>
            <person name="Sundermann A.J."/>
            <person name="Mounaud S."/>
            <person name="Pasculle A.W."/>
            <person name="Nierman W.C."/>
            <person name="Driscoll E."/>
            <person name="Cumbie R."/>
            <person name="Clancy C.J."/>
            <person name="Dupont C.L."/>
        </authorList>
    </citation>
    <scope>NUCLEOTIDE SEQUENCE</scope>
    <source>
        <strain evidence="20">GL11</strain>
    </source>
</reference>
<dbReference type="PROSITE" id="PS00886">
    <property type="entry name" value="ILVD_EDD_1"/>
    <property type="match status" value="1"/>
</dbReference>
<dbReference type="PANTHER" id="PTHR21000">
    <property type="entry name" value="DIHYDROXY-ACID DEHYDRATASE DAD"/>
    <property type="match status" value="1"/>
</dbReference>
<dbReference type="InterPro" id="IPR037237">
    <property type="entry name" value="IlvD/EDD_N"/>
</dbReference>
<dbReference type="NCBIfam" id="NF002068">
    <property type="entry name" value="PRK00911.1"/>
    <property type="match status" value="1"/>
</dbReference>
<evidence type="ECO:0000259" key="19">
    <source>
        <dbReference type="Pfam" id="PF24877"/>
    </source>
</evidence>
<sequence>MTVQTGEVHIHKLEPRNRHISKEPTVLNRYSSTVTQLPSAGAGQAQLYATGLKDEDMSKAQVGVTSFGYDGNPCNKHINDLAAKVVQGVWDAGLVGYQFNTIGVSDAIPMGNAGMSFSLPSRDIIADSIETVMSALWYDANISIPGCDKNMPGCIMAVARLNRPALVIYGGTMKKGRGTVGACKDREIDIATALECNGEFISGKITEEERKDIIRHACPGAGACGGMFTANTMASAIEALGMSLPYSSSIPAEDPAKIQECLKAGKAMRVLLERDIKPKDIMTRKAFENALTLIMVLGGSTNAVLHMIAMAKAADVPLTIDDIQTISSKTPFLANLRPSGKYVMEDLHYVGGVPAVMKYLLENNMLHGDCLTVTGKTLAENLATVEGLKEGQDIIKPLSQPVKSTGHLTILRGNMAPEGAVAKITGKEGLEFSGVARVFDEEDDIFEALERKAIPKGSVVIVRYQGPKGGPGMPEMLKPTAAIMGAGLGKDVALVTDGRFSGASHGFIIGHVCPEAQVGGPIALVHNGDQVTINAKTRELTVHVSDEELSERRKSWKPKPPKYTKGILAKYAKTVKSASEGAVTDEY</sequence>
<keyword evidence="9" id="KW-0456">Lyase</keyword>
<keyword evidence="8" id="KW-0411">Iron-sulfur</keyword>
<gene>
    <name evidence="20" type="ORF">G6F64_003054</name>
</gene>
<evidence type="ECO:0000256" key="11">
    <source>
        <dbReference type="ARBA" id="ARBA00029304"/>
    </source>
</evidence>
<feature type="region of interest" description="Disordered" evidence="17">
    <location>
        <begin position="1"/>
        <end position="21"/>
    </location>
</feature>
<evidence type="ECO:0000256" key="6">
    <source>
        <dbReference type="ARBA" id="ARBA00022842"/>
    </source>
</evidence>
<dbReference type="PROSITE" id="PS00887">
    <property type="entry name" value="ILVD_EDD_2"/>
    <property type="match status" value="1"/>
</dbReference>